<sequence length="141" mass="15571">MLIPATSRATDITVICGPNEEDGTTLTTMERQARDESVLAYLYGMMDLQLRIGGRPVTSEERTQLTERFPITTLAQRLVGLASGQGVPPKEDINTPEYSVQGDEEQVEPAVDATIVDLGDDVDDWDEANQAFFNEGHRLED</sequence>
<evidence type="ECO:0000256" key="1">
    <source>
        <dbReference type="SAM" id="MobiDB-lite"/>
    </source>
</evidence>
<dbReference type="OrthoDB" id="1306244at2759"/>
<organism evidence="2">
    <name type="scientific">Nicotiana tabacum</name>
    <name type="common">Common tobacco</name>
    <dbReference type="NCBI Taxonomy" id="4097"/>
    <lineage>
        <taxon>Eukaryota</taxon>
        <taxon>Viridiplantae</taxon>
        <taxon>Streptophyta</taxon>
        <taxon>Embryophyta</taxon>
        <taxon>Tracheophyta</taxon>
        <taxon>Spermatophyta</taxon>
        <taxon>Magnoliopsida</taxon>
        <taxon>eudicotyledons</taxon>
        <taxon>Gunneridae</taxon>
        <taxon>Pentapetalae</taxon>
        <taxon>asterids</taxon>
        <taxon>lamiids</taxon>
        <taxon>Solanales</taxon>
        <taxon>Solanaceae</taxon>
        <taxon>Nicotianoideae</taxon>
        <taxon>Nicotianeae</taxon>
        <taxon>Nicotiana</taxon>
    </lineage>
</organism>
<accession>A0A1S4BT11</accession>
<proteinExistence type="predicted"/>
<evidence type="ECO:0000313" key="2">
    <source>
        <dbReference type="RefSeq" id="XP_016492016.1"/>
    </source>
</evidence>
<protein>
    <submittedName>
        <fullName evidence="2">Uncharacterized protein isoform X2</fullName>
    </submittedName>
</protein>
<name>A0A1S4BT11_TOBAC</name>
<feature type="region of interest" description="Disordered" evidence="1">
    <location>
        <begin position="83"/>
        <end position="108"/>
    </location>
</feature>
<dbReference type="AlphaFoldDB" id="A0A1S4BT11"/>
<dbReference type="RefSeq" id="XP_016492016.1">
    <property type="nucleotide sequence ID" value="XM_016636530.1"/>
</dbReference>
<gene>
    <name evidence="2" type="primary">LOC107811572</name>
</gene>
<reference evidence="2" key="1">
    <citation type="submission" date="2025-08" db="UniProtKB">
        <authorList>
            <consortium name="RefSeq"/>
        </authorList>
    </citation>
    <scope>IDENTIFICATION</scope>
</reference>